<keyword evidence="3" id="KW-1185">Reference proteome</keyword>
<feature type="domain" description="N-acetyltransferase" evidence="1">
    <location>
        <begin position="8"/>
        <end position="167"/>
    </location>
</feature>
<dbReference type="OrthoDB" id="8593648at2"/>
<reference evidence="2 3" key="1">
    <citation type="submission" date="2018-07" db="EMBL/GenBank/DDBJ databases">
        <title>Genome sequencing of Runella.</title>
        <authorList>
            <person name="Baek M.-G."/>
            <person name="Yi H."/>
        </authorList>
    </citation>
    <scope>NUCLEOTIDE SEQUENCE [LARGE SCALE GENOMIC DNA]</scope>
    <source>
        <strain evidence="2 3">HYN0085</strain>
    </source>
</reference>
<name>A0A344TI84_9BACT</name>
<dbReference type="KEGG" id="run:DR864_11640"/>
<gene>
    <name evidence="2" type="ORF">DR864_11640</name>
</gene>
<dbReference type="Pfam" id="PF00583">
    <property type="entry name" value="Acetyltransf_1"/>
    <property type="match status" value="1"/>
</dbReference>
<dbReference type="InterPro" id="IPR016181">
    <property type="entry name" value="Acyl_CoA_acyltransferase"/>
</dbReference>
<dbReference type="SUPFAM" id="SSF55729">
    <property type="entry name" value="Acyl-CoA N-acyltransferases (Nat)"/>
    <property type="match status" value="1"/>
</dbReference>
<dbReference type="PROSITE" id="PS51186">
    <property type="entry name" value="GNAT"/>
    <property type="match status" value="1"/>
</dbReference>
<organism evidence="2 3">
    <name type="scientific">Runella rosea</name>
    <dbReference type="NCBI Taxonomy" id="2259595"/>
    <lineage>
        <taxon>Bacteria</taxon>
        <taxon>Pseudomonadati</taxon>
        <taxon>Bacteroidota</taxon>
        <taxon>Cytophagia</taxon>
        <taxon>Cytophagales</taxon>
        <taxon>Spirosomataceae</taxon>
        <taxon>Runella</taxon>
    </lineage>
</organism>
<dbReference type="Proteomes" id="UP000251993">
    <property type="component" value="Chromosome"/>
</dbReference>
<dbReference type="EMBL" id="CP030850">
    <property type="protein sequence ID" value="AXE18355.1"/>
    <property type="molecule type" value="Genomic_DNA"/>
</dbReference>
<accession>A0A344TI84</accession>
<dbReference type="Gene3D" id="3.40.630.30">
    <property type="match status" value="1"/>
</dbReference>
<dbReference type="AlphaFoldDB" id="A0A344TI84"/>
<dbReference type="RefSeq" id="WP_114067138.1">
    <property type="nucleotide sequence ID" value="NZ_CP030850.1"/>
</dbReference>
<dbReference type="CDD" id="cd04301">
    <property type="entry name" value="NAT_SF"/>
    <property type="match status" value="1"/>
</dbReference>
<evidence type="ECO:0000259" key="1">
    <source>
        <dbReference type="PROSITE" id="PS51186"/>
    </source>
</evidence>
<dbReference type="InterPro" id="IPR000182">
    <property type="entry name" value="GNAT_dom"/>
</dbReference>
<evidence type="ECO:0000313" key="2">
    <source>
        <dbReference type="EMBL" id="AXE18355.1"/>
    </source>
</evidence>
<proteinExistence type="predicted"/>
<sequence length="170" mass="19243">MTHASYTIEEWEATHPRYPDFLNCLHETAPDQAPFVTGGYYGTLPTRLWVAKVQNQVVGFLRIVLQPIGPEARCPPLEVKKVTLIEAKIHAFAVREEFRNQGIGRALQQKAIQRARELGCFQLSSYSPYECTANHRLKLGLGFAAQPETHLEEGREVKGVYFLMPLAAQY</sequence>
<protein>
    <recommendedName>
        <fullName evidence="1">N-acetyltransferase domain-containing protein</fullName>
    </recommendedName>
</protein>
<dbReference type="GO" id="GO:0016747">
    <property type="term" value="F:acyltransferase activity, transferring groups other than amino-acyl groups"/>
    <property type="evidence" value="ECO:0007669"/>
    <property type="project" value="InterPro"/>
</dbReference>
<evidence type="ECO:0000313" key="3">
    <source>
        <dbReference type="Proteomes" id="UP000251993"/>
    </source>
</evidence>